<evidence type="ECO:0000313" key="2">
    <source>
        <dbReference type="EMBL" id="CBY42388.1"/>
    </source>
</evidence>
<sequence length="181" mass="20175">MGHDKHKKHESLNPSYSQGEAQIVKRRPKRPGPYGDIQTNRTQNRYSAPSLNPNPRARYSTEYDHRFSTEIPVNAAHAQNDSSYKLERIRQNIGGSNGTQNRYSQGSTDALISPKTDKQKENARSVVTRAVSQKMLSETNSGSQPNLHLFEQESHLPRSPGIPSDRSAMFYGHPVSGASGM</sequence>
<organism evidence="2">
    <name type="scientific">Oikopleura dioica</name>
    <name type="common">Tunicate</name>
    <dbReference type="NCBI Taxonomy" id="34765"/>
    <lineage>
        <taxon>Eukaryota</taxon>
        <taxon>Metazoa</taxon>
        <taxon>Chordata</taxon>
        <taxon>Tunicata</taxon>
        <taxon>Appendicularia</taxon>
        <taxon>Copelata</taxon>
        <taxon>Oikopleuridae</taxon>
        <taxon>Oikopleura</taxon>
    </lineage>
</organism>
<accession>E4Z3W0</accession>
<feature type="compositionally biased region" description="Polar residues" evidence="1">
    <location>
        <begin position="130"/>
        <end position="146"/>
    </location>
</feature>
<feature type="non-terminal residue" evidence="2">
    <location>
        <position position="181"/>
    </location>
</feature>
<dbReference type="AlphaFoldDB" id="E4Z3W0"/>
<feature type="compositionally biased region" description="Polar residues" evidence="1">
    <location>
        <begin position="98"/>
        <end position="110"/>
    </location>
</feature>
<reference evidence="2" key="1">
    <citation type="journal article" date="2010" name="Science">
        <title>Plasticity of animal genome architecture unmasked by rapid evolution of a pelagic tunicate.</title>
        <authorList>
            <person name="Denoeud F."/>
            <person name="Henriet S."/>
            <person name="Mungpakdee S."/>
            <person name="Aury J.M."/>
            <person name="Da Silva C."/>
            <person name="Brinkmann H."/>
            <person name="Mikhaleva J."/>
            <person name="Olsen L.C."/>
            <person name="Jubin C."/>
            <person name="Canestro C."/>
            <person name="Bouquet J.M."/>
            <person name="Danks G."/>
            <person name="Poulain J."/>
            <person name="Campsteijn C."/>
            <person name="Adamski M."/>
            <person name="Cross I."/>
            <person name="Yadetie F."/>
            <person name="Muffato M."/>
            <person name="Louis A."/>
            <person name="Butcher S."/>
            <person name="Tsagkogeorga G."/>
            <person name="Konrad A."/>
            <person name="Singh S."/>
            <person name="Jensen M.F."/>
            <person name="Cong E.H."/>
            <person name="Eikeseth-Otteraa H."/>
            <person name="Noel B."/>
            <person name="Anthouard V."/>
            <person name="Porcel B.M."/>
            <person name="Kachouri-Lafond R."/>
            <person name="Nishino A."/>
            <person name="Ugolini M."/>
            <person name="Chourrout P."/>
            <person name="Nishida H."/>
            <person name="Aasland R."/>
            <person name="Huzurbazar S."/>
            <person name="Westhof E."/>
            <person name="Delsuc F."/>
            <person name="Lehrach H."/>
            <person name="Reinhardt R."/>
            <person name="Weissenbach J."/>
            <person name="Roy S.W."/>
            <person name="Artiguenave F."/>
            <person name="Postlethwait J.H."/>
            <person name="Manak J.R."/>
            <person name="Thompson E.M."/>
            <person name="Jaillon O."/>
            <person name="Du Pasquier L."/>
            <person name="Boudinot P."/>
            <person name="Liberles D.A."/>
            <person name="Volff J.N."/>
            <person name="Philippe H."/>
            <person name="Lenhard B."/>
            <person name="Roest Crollius H."/>
            <person name="Wincker P."/>
            <person name="Chourrout D."/>
        </authorList>
    </citation>
    <scope>NUCLEOTIDE SEQUENCE [LARGE SCALE GENOMIC DNA]</scope>
</reference>
<proteinExistence type="predicted"/>
<feature type="compositionally biased region" description="Polar residues" evidence="1">
    <location>
        <begin position="37"/>
        <end position="53"/>
    </location>
</feature>
<evidence type="ECO:0000256" key="1">
    <source>
        <dbReference type="SAM" id="MobiDB-lite"/>
    </source>
</evidence>
<feature type="region of interest" description="Disordered" evidence="1">
    <location>
        <begin position="91"/>
        <end position="181"/>
    </location>
</feature>
<protein>
    <submittedName>
        <fullName evidence="2">Uncharacterized protein</fullName>
    </submittedName>
</protein>
<feature type="region of interest" description="Disordered" evidence="1">
    <location>
        <begin position="1"/>
        <end position="62"/>
    </location>
</feature>
<dbReference type="Proteomes" id="UP000011014">
    <property type="component" value="Unassembled WGS sequence"/>
</dbReference>
<gene>
    <name evidence="2" type="ORF">GSOID_T00026075001</name>
</gene>
<name>E4Z3W0_OIKDI</name>
<dbReference type="EMBL" id="FN657109">
    <property type="protein sequence ID" value="CBY42388.1"/>
    <property type="molecule type" value="Genomic_DNA"/>
</dbReference>